<evidence type="ECO:0000256" key="1">
    <source>
        <dbReference type="SAM" id="SignalP"/>
    </source>
</evidence>
<name>A0ABV0PA66_9TELE</name>
<proteinExistence type="predicted"/>
<protein>
    <recommendedName>
        <fullName evidence="4">Secreted protein</fullName>
    </recommendedName>
</protein>
<dbReference type="Proteomes" id="UP001476798">
    <property type="component" value="Unassembled WGS sequence"/>
</dbReference>
<feature type="chain" id="PRO_5046081888" description="Secreted protein" evidence="1">
    <location>
        <begin position="19"/>
        <end position="121"/>
    </location>
</feature>
<organism evidence="2 3">
    <name type="scientific">Goodea atripinnis</name>
    <dbReference type="NCBI Taxonomy" id="208336"/>
    <lineage>
        <taxon>Eukaryota</taxon>
        <taxon>Metazoa</taxon>
        <taxon>Chordata</taxon>
        <taxon>Craniata</taxon>
        <taxon>Vertebrata</taxon>
        <taxon>Euteleostomi</taxon>
        <taxon>Actinopterygii</taxon>
        <taxon>Neopterygii</taxon>
        <taxon>Teleostei</taxon>
        <taxon>Neoteleostei</taxon>
        <taxon>Acanthomorphata</taxon>
        <taxon>Ovalentaria</taxon>
        <taxon>Atherinomorphae</taxon>
        <taxon>Cyprinodontiformes</taxon>
        <taxon>Goodeidae</taxon>
        <taxon>Goodea</taxon>
    </lineage>
</organism>
<evidence type="ECO:0008006" key="4">
    <source>
        <dbReference type="Google" id="ProtNLM"/>
    </source>
</evidence>
<dbReference type="EMBL" id="JAHRIO010069976">
    <property type="protein sequence ID" value="MEQ2180340.1"/>
    <property type="molecule type" value="Genomic_DNA"/>
</dbReference>
<reference evidence="2 3" key="1">
    <citation type="submission" date="2021-06" db="EMBL/GenBank/DDBJ databases">
        <authorList>
            <person name="Palmer J.M."/>
        </authorList>
    </citation>
    <scope>NUCLEOTIDE SEQUENCE [LARGE SCALE GENOMIC DNA]</scope>
    <source>
        <strain evidence="2 3">GA_2019</strain>
        <tissue evidence="2">Muscle</tissue>
    </source>
</reference>
<feature type="signal peptide" evidence="1">
    <location>
        <begin position="1"/>
        <end position="18"/>
    </location>
</feature>
<evidence type="ECO:0000313" key="3">
    <source>
        <dbReference type="Proteomes" id="UP001476798"/>
    </source>
</evidence>
<sequence length="121" mass="13943">MLNLCPIITMLPAHMVVAASCCGDEFLQQRWGSWSKLMERCMELNRDWGEGSPSSRTVTINMQPELQWDGVDQSRFKCWNGLFHVQNRFLCKCAVYKVSTKEDSIQMHATLLRFLLAKNGK</sequence>
<accession>A0ABV0PA66</accession>
<gene>
    <name evidence="2" type="ORF">GOODEAATRI_000362</name>
</gene>
<comment type="caution">
    <text evidence="2">The sequence shown here is derived from an EMBL/GenBank/DDBJ whole genome shotgun (WGS) entry which is preliminary data.</text>
</comment>
<evidence type="ECO:0000313" key="2">
    <source>
        <dbReference type="EMBL" id="MEQ2180340.1"/>
    </source>
</evidence>
<keyword evidence="1" id="KW-0732">Signal</keyword>
<keyword evidence="3" id="KW-1185">Reference proteome</keyword>